<comment type="caution">
    <text evidence="1">The sequence shown here is derived from an EMBL/GenBank/DDBJ whole genome shotgun (WGS) entry which is preliminary data.</text>
</comment>
<dbReference type="EMBL" id="CM037014">
    <property type="protein sequence ID" value="KAH7686437.1"/>
    <property type="molecule type" value="Genomic_DNA"/>
</dbReference>
<reference evidence="2" key="1">
    <citation type="journal article" date="2022" name="Nat. Commun.">
        <title>Chromosome evolution and the genetic basis of agronomically important traits in greater yam.</title>
        <authorList>
            <person name="Bredeson J.V."/>
            <person name="Lyons J.B."/>
            <person name="Oniyinde I.O."/>
            <person name="Okereke N.R."/>
            <person name="Kolade O."/>
            <person name="Nnabue I."/>
            <person name="Nwadili C.O."/>
            <person name="Hribova E."/>
            <person name="Parker M."/>
            <person name="Nwogha J."/>
            <person name="Shu S."/>
            <person name="Carlson J."/>
            <person name="Kariba R."/>
            <person name="Muthemba S."/>
            <person name="Knop K."/>
            <person name="Barton G.J."/>
            <person name="Sherwood A.V."/>
            <person name="Lopez-Montes A."/>
            <person name="Asiedu R."/>
            <person name="Jamnadass R."/>
            <person name="Muchugi A."/>
            <person name="Goodstein D."/>
            <person name="Egesi C.N."/>
            <person name="Featherston J."/>
            <person name="Asfaw A."/>
            <person name="Simpson G.G."/>
            <person name="Dolezel J."/>
            <person name="Hendre P.S."/>
            <person name="Van Deynze A."/>
            <person name="Kumar P.L."/>
            <person name="Obidiegwu J.E."/>
            <person name="Bhattacharjee R."/>
            <person name="Rokhsar D.S."/>
        </authorList>
    </citation>
    <scope>NUCLEOTIDE SEQUENCE [LARGE SCALE GENOMIC DNA]</scope>
    <source>
        <strain evidence="2">cv. TDa95/00328</strain>
    </source>
</reference>
<evidence type="ECO:0000313" key="1">
    <source>
        <dbReference type="EMBL" id="KAH7686437.1"/>
    </source>
</evidence>
<sequence>MQMESEKKDKGAKKMKTIKVGIWGGHGGRAWDDGSYNGIREITLKYDRCIDSIEVLYSDKAGKPVISSQKHGGTGGNQTSQIKLEYPDEFLISISGYYAPVIYGGSPVIRSLTLKSNKRSFGPFGIEEGTPFTLPMDEGLIVGFYGRSGWYLDALGFYLDHVPKTTNLCPAVPQKLRKLLCL</sequence>
<organism evidence="1 2">
    <name type="scientific">Dioscorea alata</name>
    <name type="common">Purple yam</name>
    <dbReference type="NCBI Taxonomy" id="55571"/>
    <lineage>
        <taxon>Eukaryota</taxon>
        <taxon>Viridiplantae</taxon>
        <taxon>Streptophyta</taxon>
        <taxon>Embryophyta</taxon>
        <taxon>Tracheophyta</taxon>
        <taxon>Spermatophyta</taxon>
        <taxon>Magnoliopsida</taxon>
        <taxon>Liliopsida</taxon>
        <taxon>Dioscoreales</taxon>
        <taxon>Dioscoreaceae</taxon>
        <taxon>Dioscorea</taxon>
    </lineage>
</organism>
<name>A0ACB7WEU7_DIOAL</name>
<gene>
    <name evidence="1" type="ORF">IHE45_04G104600</name>
</gene>
<accession>A0ACB7WEU7</accession>
<keyword evidence="2" id="KW-1185">Reference proteome</keyword>
<protein>
    <submittedName>
        <fullName evidence="1">Mannose-binding lectins domain-containing protein</fullName>
    </submittedName>
</protein>
<dbReference type="Proteomes" id="UP000827976">
    <property type="component" value="Chromosome 4"/>
</dbReference>
<evidence type="ECO:0000313" key="2">
    <source>
        <dbReference type="Proteomes" id="UP000827976"/>
    </source>
</evidence>
<proteinExistence type="predicted"/>